<feature type="domain" description="PKD" evidence="2">
    <location>
        <begin position="823"/>
        <end position="891"/>
    </location>
</feature>
<reference evidence="3" key="1">
    <citation type="submission" date="2022-06" db="EMBL/GenBank/DDBJ databases">
        <title>Aeoliella straminimaris, a novel planctomycete from sediments.</title>
        <authorList>
            <person name="Vitorino I.R."/>
            <person name="Lage O.M."/>
        </authorList>
    </citation>
    <scope>NUCLEOTIDE SEQUENCE</scope>
    <source>
        <strain evidence="3">ICT_H6.2</strain>
    </source>
</reference>
<evidence type="ECO:0000259" key="2">
    <source>
        <dbReference type="PROSITE" id="PS50093"/>
    </source>
</evidence>
<dbReference type="PANTHER" id="PTHR24273">
    <property type="entry name" value="FI04643P-RELATED"/>
    <property type="match status" value="1"/>
</dbReference>
<feature type="domain" description="PKD" evidence="2">
    <location>
        <begin position="381"/>
        <end position="448"/>
    </location>
</feature>
<dbReference type="InterPro" id="IPR035986">
    <property type="entry name" value="PKD_dom_sf"/>
</dbReference>
<feature type="domain" description="PKD" evidence="2">
    <location>
        <begin position="713"/>
        <end position="784"/>
    </location>
</feature>
<dbReference type="SMART" id="SM00089">
    <property type="entry name" value="PKD"/>
    <property type="match status" value="10"/>
</dbReference>
<dbReference type="SUPFAM" id="SSF49299">
    <property type="entry name" value="PKD domain"/>
    <property type="match status" value="11"/>
</dbReference>
<keyword evidence="4" id="KW-1185">Reference proteome</keyword>
<evidence type="ECO:0000313" key="3">
    <source>
        <dbReference type="EMBL" id="MCO6046167.1"/>
    </source>
</evidence>
<proteinExistence type="predicted"/>
<gene>
    <name evidence="3" type="ORF">NG895_19885</name>
</gene>
<feature type="domain" description="PKD" evidence="2">
    <location>
        <begin position="266"/>
        <end position="351"/>
    </location>
</feature>
<sequence length="1838" mass="192911">MSRNPWLDRLLHSTRNANSRNASELSIRHLERRRVLDATLPAILVSPTPTAEGDTVTVSADAGEIASPQFDWTISVDDVVVATSNSALFEFTPPDDASYTIDLVVTDASEEQCAASRTITVNNVAPELTIVGDQTAQEGAPLVIENLGQISDPGFADATLGTAETFTYRINWGDGHIDSGNATIDQLGGPGTPTLASFDAQHIYADNGTYNVSVIVLDDNGGRDTGSFKVTVGNVDPTLTVVGNQTVVEGDLLEIENLGQVSDPGFVNVALGNQETFAYTINWGDGTTPDAGSATIDRVGFENNPTLASFDGQHTYTADGTYEVSVTVVDDDGGMATSKFTVNVLSAAPTLNVAGNQTVEEGSQLSIEDIGSVSIPLYGEGDQVEYSIDWGDGSAPDVGVVTIDQLGAPTLASFDGQHTYADDGTYSVTITIDDGEGGSDTGTLDVTVGNVAPTLTLVEDQAVVEGSLLEIENLGQISDPGYRNTLLATDEIFTYSIDWGDGTTADTGVATIDQLGSPGTPTLASFDGQHTYADNGEYTVTVSVADDDGGQTMQTLQVTVGNVAPVLTVVENQSIKEGSLLSIENIGQITDPGYQNDALAADETFTYSIDWGDGTSTDTGAATIDQLGSPGTPTLASFDGQHTYADNGEYTVTVSIADDDGGHTMQTLQVTVGNVAPVLTVVEDQSIEEGSLLSIENIGQITDPGYKNDALATNETFTYSIDWGDGTATDTGAATIDQLGSPGTPTLASFDGQHTYADNGTYTVTVTVVDDDLGETTATFEVSVGNVAPALTVVENQSIDEGAPLVIGNLGQITDPAFGSVKEFTYSIDWGDGTTADTGTATIDQLGSPGTPTLASFDGQHTYADNGEYTVTVSIADDDGGVAEQTFEVTVNNVAPTLTVVENQSIDEGSLLSIENIGQITDPGYDNDAIPTDETFSYVIDWGDGTTTDTGAATIDQVGSEGVPTLASLDGQHTYADNGTYTVTVSIADDDGGQAMQTFEVTVGNVAPTLTVVENQSIDEGSLLSIENIGQITDPGYKNDALASDETFSYSIDWGDGTATDSGAATIDQVGSEGVPTLASLDGQHTYADNGTYTVTVSIADDDGGQAMQTFEVTVGNVAPMLTVADNQSIDEGSLLSIENIGQITDPGYNNDALSTDETFSYVVDWGDGTATDTGAATVDQVGSEGVLTLASLDGQHTYADNGVYTVTVTAMDDDGGVAEQTFLVNVSNVAPQLTGVDTPHVLDEGEIFDLGSLGVGISDPGFDNFGQGDPETSTPLSTETFTATTIDWGDGALTSPVDMVDRLSGSPGELTTAGFDHAPHAYADNGTYTVTVEFADDDGAMVSQSFTITVNNVAPTLTLTDESFAINEGDTLTIPMLGSFTDPGFNNPNRPGGASTETFHYEISWGDGTPVETGVLPTSVTDGGQGELTMGSLSDSHLYADNDADNTYTITVKLLDDDGGFDVQSFDVTVWNVAPTLHPIAAIDVTSGGNTILTLNFTDPGADTFEVLVAWGENQEVPVEDRWVIEAYHDGPTPQSFVLYHQYDGPPNPDNITADIPISVVIRDDDFSMSTTLAIGQSNIETVLVGQPGTEAAKFAIDTTPDIPAIEFPQLNETPQVVETASSYVSLTQTNNIESGGGEVSATTERFFRLHVVLPDGRMLEGIRLPDGVMDDLPALFARLPDNHYRIFFVRSDSQSERLVLDVVLRDHRPTDPADASDGTRDRPPTEDLQQPAEQQQPPGEANEDIPQTPAPQAPAAGNAAPADMAPADALDEQTSAPPAIDTQNTSSTARRAAAASALAAAAVVLDPKTDWAVRLDRAFARADRRHWQRLRRRRPR</sequence>
<dbReference type="InterPro" id="IPR022409">
    <property type="entry name" value="PKD/Chitinase_dom"/>
</dbReference>
<feature type="compositionally biased region" description="Basic and acidic residues" evidence="1">
    <location>
        <begin position="1710"/>
        <end position="1727"/>
    </location>
</feature>
<feature type="compositionally biased region" description="Low complexity" evidence="1">
    <location>
        <begin position="1731"/>
        <end position="1742"/>
    </location>
</feature>
<feature type="domain" description="PKD" evidence="2">
    <location>
        <begin position="155"/>
        <end position="232"/>
    </location>
</feature>
<feature type="domain" description="PKD" evidence="2">
    <location>
        <begin position="600"/>
        <end position="672"/>
    </location>
</feature>
<feature type="compositionally biased region" description="Low complexity" evidence="1">
    <location>
        <begin position="1755"/>
        <end position="1766"/>
    </location>
</feature>
<dbReference type="PANTHER" id="PTHR24273:SF32">
    <property type="entry name" value="HYALIN"/>
    <property type="match status" value="1"/>
</dbReference>
<dbReference type="EMBL" id="JAMXLR010000067">
    <property type="protein sequence ID" value="MCO6046167.1"/>
    <property type="molecule type" value="Genomic_DNA"/>
</dbReference>
<dbReference type="Gene3D" id="2.60.40.10">
    <property type="entry name" value="Immunoglobulins"/>
    <property type="match status" value="12"/>
</dbReference>
<organism evidence="3 4">
    <name type="scientific">Aeoliella straminimaris</name>
    <dbReference type="NCBI Taxonomy" id="2954799"/>
    <lineage>
        <taxon>Bacteria</taxon>
        <taxon>Pseudomonadati</taxon>
        <taxon>Planctomycetota</taxon>
        <taxon>Planctomycetia</taxon>
        <taxon>Pirellulales</taxon>
        <taxon>Lacipirellulaceae</taxon>
        <taxon>Aeoliella</taxon>
    </lineage>
</organism>
<dbReference type="CDD" id="cd00146">
    <property type="entry name" value="PKD"/>
    <property type="match status" value="7"/>
</dbReference>
<dbReference type="InterPro" id="IPR013783">
    <property type="entry name" value="Ig-like_fold"/>
</dbReference>
<evidence type="ECO:0000256" key="1">
    <source>
        <dbReference type="SAM" id="MobiDB-lite"/>
    </source>
</evidence>
<feature type="domain" description="PKD" evidence="2">
    <location>
        <begin position="490"/>
        <end position="560"/>
    </location>
</feature>
<evidence type="ECO:0000313" key="4">
    <source>
        <dbReference type="Proteomes" id="UP001155241"/>
    </source>
</evidence>
<dbReference type="Pfam" id="PF18911">
    <property type="entry name" value="PKD_4"/>
    <property type="match status" value="1"/>
</dbReference>
<dbReference type="InterPro" id="IPR000601">
    <property type="entry name" value="PKD_dom"/>
</dbReference>
<name>A0A9X2JI53_9BACT</name>
<protein>
    <submittedName>
        <fullName evidence="3">PKD domain-containing protein</fullName>
    </submittedName>
</protein>
<feature type="domain" description="PKD" evidence="2">
    <location>
        <begin position="1043"/>
        <end position="1115"/>
    </location>
</feature>
<feature type="domain" description="PKD" evidence="2">
    <location>
        <begin position="932"/>
        <end position="1003"/>
    </location>
</feature>
<feature type="region of interest" description="Disordered" evidence="1">
    <location>
        <begin position="1710"/>
        <end position="1766"/>
    </location>
</feature>
<dbReference type="Proteomes" id="UP001155241">
    <property type="component" value="Unassembled WGS sequence"/>
</dbReference>
<dbReference type="RefSeq" id="WP_252854282.1">
    <property type="nucleotide sequence ID" value="NZ_JAMXLR010000067.1"/>
</dbReference>
<feature type="domain" description="PKD" evidence="2">
    <location>
        <begin position="1155"/>
        <end position="1227"/>
    </location>
</feature>
<comment type="caution">
    <text evidence="3">The sequence shown here is derived from an EMBL/GenBank/DDBJ whole genome shotgun (WGS) entry which is preliminary data.</text>
</comment>
<dbReference type="PROSITE" id="PS50093">
    <property type="entry name" value="PKD"/>
    <property type="match status" value="10"/>
</dbReference>
<accession>A0A9X2JI53</accession>